<evidence type="ECO:0000256" key="7">
    <source>
        <dbReference type="ARBA" id="ARBA00022643"/>
    </source>
</evidence>
<dbReference type="GO" id="GO:0005739">
    <property type="term" value="C:mitochondrion"/>
    <property type="evidence" value="ECO:0007669"/>
    <property type="project" value="TreeGrafter"/>
</dbReference>
<evidence type="ECO:0000313" key="17">
    <source>
        <dbReference type="Proteomes" id="UP001244011"/>
    </source>
</evidence>
<keyword evidence="17" id="KW-1185">Reference proteome</keyword>
<feature type="region of interest" description="Disordered" evidence="14">
    <location>
        <begin position="220"/>
        <end position="241"/>
    </location>
</feature>
<dbReference type="RefSeq" id="XP_060278792.1">
    <property type="nucleotide sequence ID" value="XM_060432109.1"/>
</dbReference>
<evidence type="ECO:0000256" key="1">
    <source>
        <dbReference type="ARBA" id="ARBA00003572"/>
    </source>
</evidence>
<evidence type="ECO:0000256" key="9">
    <source>
        <dbReference type="ARBA" id="ARBA00022741"/>
    </source>
</evidence>
<evidence type="ECO:0000256" key="3">
    <source>
        <dbReference type="ARBA" id="ARBA00010108"/>
    </source>
</evidence>
<name>A0AAJ0BQG0_9PEZI</name>
<keyword evidence="7" id="KW-0288">FMN</keyword>
<comment type="function">
    <text evidence="1">Catalyzes the phosphorylation of riboflavin (vitamin B2) to form flavin mononucleotide (FMN) coenzyme.</text>
</comment>
<dbReference type="Pfam" id="PF01687">
    <property type="entry name" value="Flavokinase"/>
    <property type="match status" value="1"/>
</dbReference>
<dbReference type="EMBL" id="MU839036">
    <property type="protein sequence ID" value="KAK1762579.1"/>
    <property type="molecule type" value="Genomic_DNA"/>
</dbReference>
<dbReference type="InterPro" id="IPR023465">
    <property type="entry name" value="Riboflavin_kinase_dom_sf"/>
</dbReference>
<evidence type="ECO:0000256" key="6">
    <source>
        <dbReference type="ARBA" id="ARBA00022630"/>
    </source>
</evidence>
<dbReference type="InterPro" id="IPR023468">
    <property type="entry name" value="Riboflavin_kinase"/>
</dbReference>
<evidence type="ECO:0000259" key="15">
    <source>
        <dbReference type="SMART" id="SM00904"/>
    </source>
</evidence>
<feature type="region of interest" description="Disordered" evidence="14">
    <location>
        <begin position="1"/>
        <end position="86"/>
    </location>
</feature>
<dbReference type="AlphaFoldDB" id="A0AAJ0BQG0"/>
<evidence type="ECO:0000256" key="8">
    <source>
        <dbReference type="ARBA" id="ARBA00022679"/>
    </source>
</evidence>
<accession>A0AAJ0BQG0</accession>
<evidence type="ECO:0000313" key="16">
    <source>
        <dbReference type="EMBL" id="KAK1762579.1"/>
    </source>
</evidence>
<dbReference type="InterPro" id="IPR015865">
    <property type="entry name" value="Riboflavin_kinase_bac/euk"/>
</dbReference>
<comment type="catalytic activity">
    <reaction evidence="13">
        <text>riboflavin + ATP = FMN + ADP + H(+)</text>
        <dbReference type="Rhea" id="RHEA:14357"/>
        <dbReference type="ChEBI" id="CHEBI:15378"/>
        <dbReference type="ChEBI" id="CHEBI:30616"/>
        <dbReference type="ChEBI" id="CHEBI:57986"/>
        <dbReference type="ChEBI" id="CHEBI:58210"/>
        <dbReference type="ChEBI" id="CHEBI:456216"/>
        <dbReference type="EC" id="2.7.1.26"/>
    </reaction>
</comment>
<dbReference type="GeneID" id="85315296"/>
<keyword evidence="8" id="KW-0808">Transferase</keyword>
<evidence type="ECO:0000256" key="12">
    <source>
        <dbReference type="ARBA" id="ARBA00029960"/>
    </source>
</evidence>
<organism evidence="16 17">
    <name type="scientific">Phialemonium atrogriseum</name>
    <dbReference type="NCBI Taxonomy" id="1093897"/>
    <lineage>
        <taxon>Eukaryota</taxon>
        <taxon>Fungi</taxon>
        <taxon>Dikarya</taxon>
        <taxon>Ascomycota</taxon>
        <taxon>Pezizomycotina</taxon>
        <taxon>Sordariomycetes</taxon>
        <taxon>Sordariomycetidae</taxon>
        <taxon>Cephalothecales</taxon>
        <taxon>Cephalothecaceae</taxon>
        <taxon>Phialemonium</taxon>
    </lineage>
</organism>
<dbReference type="GO" id="GO:0008531">
    <property type="term" value="F:riboflavin kinase activity"/>
    <property type="evidence" value="ECO:0007669"/>
    <property type="project" value="UniProtKB-EC"/>
</dbReference>
<dbReference type="Proteomes" id="UP001244011">
    <property type="component" value="Unassembled WGS sequence"/>
</dbReference>
<dbReference type="GO" id="GO:0009398">
    <property type="term" value="P:FMN biosynthetic process"/>
    <property type="evidence" value="ECO:0007669"/>
    <property type="project" value="TreeGrafter"/>
</dbReference>
<proteinExistence type="inferred from homology"/>
<dbReference type="SMART" id="SM00904">
    <property type="entry name" value="Flavokinase"/>
    <property type="match status" value="1"/>
</dbReference>
<keyword evidence="9" id="KW-0547">Nucleotide-binding</keyword>
<dbReference type="PANTHER" id="PTHR22749:SF6">
    <property type="entry name" value="RIBOFLAVIN KINASE"/>
    <property type="match status" value="1"/>
</dbReference>
<keyword evidence="6" id="KW-0285">Flavoprotein</keyword>
<dbReference type="PANTHER" id="PTHR22749">
    <property type="entry name" value="RIBOFLAVIN KINASE/FMN ADENYLYLTRANSFERASE"/>
    <property type="match status" value="1"/>
</dbReference>
<comment type="similarity">
    <text evidence="3">Belongs to the flavokinase family.</text>
</comment>
<gene>
    <name evidence="16" type="ORF">QBC33DRAFT_601499</name>
</gene>
<dbReference type="Gene3D" id="2.40.30.30">
    <property type="entry name" value="Riboflavin kinase-like"/>
    <property type="match status" value="1"/>
</dbReference>
<dbReference type="EC" id="2.7.1.26" evidence="4"/>
<evidence type="ECO:0000256" key="5">
    <source>
        <dbReference type="ARBA" id="ARBA00017394"/>
    </source>
</evidence>
<feature type="compositionally biased region" description="Polar residues" evidence="14">
    <location>
        <begin position="220"/>
        <end position="234"/>
    </location>
</feature>
<dbReference type="GO" id="GO:0009231">
    <property type="term" value="P:riboflavin biosynthetic process"/>
    <property type="evidence" value="ECO:0007669"/>
    <property type="project" value="InterPro"/>
</dbReference>
<keyword evidence="11" id="KW-0067">ATP-binding</keyword>
<sequence length="624" mass="66322">MDPPSGFRVKRKAIPDSASSEQFNDGDLPPGPRIFPERRARSAGPSSRDRLALPGDEENPPPLPPRSRSPHIVNGSAATLSPPSYYPPGLRRVGSAATIGAIETHSSTATTTGYPDPPPPYSSALAPRPSLPTTPSFTQTALSTARDLAARLKPLPTTTTKHHTVALHTPPLVLYRGPATSITLTIFTSPSRPLPATRTLRLQRRGLSGDTGARLKALVGSSSSWSDVTPTRRANPQDVDPTLERSWTRDIARVAARLARSGGTAATHAPRETHVIRIPAAAGDGYFRVVVCAGPGAKQPLCSSPVFRVASTSADASVLRGASLATLPLEVGVKVASAVANGFVGRAVAPVAGTARAVAAAGGVQRYRPGLDAARVAYDSSGLGERVGAMEGRYAPVGEGAADEELDVVGPDEGPVKPFPLKFQGRVVRGTGNGRGQLGVPTANLDDVPDDIKLRLKGVYFGWACILPRPGLEGISHDWHEAMISAGPSPYASATVLARTTVTVHMIYDFEEQFYDAKMQVIVMGYLRPNKPPHTPLDEALDAVSQDVWLTMASLSRENWGPQMTLDRIKTAKTARTFSDKYVDAREKVQRQVDRIPAHWAGIRTAGAALRDEAHGSGGYWIAR</sequence>
<reference evidence="16" key="1">
    <citation type="submission" date="2023-06" db="EMBL/GenBank/DDBJ databases">
        <title>Genome-scale phylogeny and comparative genomics of the fungal order Sordariales.</title>
        <authorList>
            <consortium name="Lawrence Berkeley National Laboratory"/>
            <person name="Hensen N."/>
            <person name="Bonometti L."/>
            <person name="Westerberg I."/>
            <person name="Brannstrom I.O."/>
            <person name="Guillou S."/>
            <person name="Cros-Aarteil S."/>
            <person name="Calhoun S."/>
            <person name="Haridas S."/>
            <person name="Kuo A."/>
            <person name="Mondo S."/>
            <person name="Pangilinan J."/>
            <person name="Riley R."/>
            <person name="Labutti K."/>
            <person name="Andreopoulos B."/>
            <person name="Lipzen A."/>
            <person name="Chen C."/>
            <person name="Yanf M."/>
            <person name="Daum C."/>
            <person name="Ng V."/>
            <person name="Clum A."/>
            <person name="Steindorff A."/>
            <person name="Ohm R."/>
            <person name="Martin F."/>
            <person name="Silar P."/>
            <person name="Natvig D."/>
            <person name="Lalanne C."/>
            <person name="Gautier V."/>
            <person name="Ament-Velasquez S.L."/>
            <person name="Kruys A."/>
            <person name="Hutchinson M.I."/>
            <person name="Powell A.J."/>
            <person name="Barry K."/>
            <person name="Miller A.N."/>
            <person name="Grigoriev I.V."/>
            <person name="Debuchy R."/>
            <person name="Gladieux P."/>
            <person name="Thoren M.H."/>
            <person name="Johannesson H."/>
        </authorList>
    </citation>
    <scope>NUCLEOTIDE SEQUENCE</scope>
    <source>
        <strain evidence="16">8032-3</strain>
    </source>
</reference>
<comment type="caution">
    <text evidence="16">The sequence shown here is derived from an EMBL/GenBank/DDBJ whole genome shotgun (WGS) entry which is preliminary data.</text>
</comment>
<comment type="pathway">
    <text evidence="2">Cofactor biosynthesis; FMN biosynthesis; FMN from riboflavin (ATP route): step 1/1.</text>
</comment>
<keyword evidence="10" id="KW-0418">Kinase</keyword>
<protein>
    <recommendedName>
        <fullName evidence="5">Riboflavin kinase</fullName>
        <ecNumber evidence="4">2.7.1.26</ecNumber>
    </recommendedName>
    <alternativeName>
        <fullName evidence="12">Flavin mononucleotide kinase 1</fullName>
    </alternativeName>
</protein>
<feature type="domain" description="Riboflavin kinase" evidence="15">
    <location>
        <begin position="416"/>
        <end position="556"/>
    </location>
</feature>
<evidence type="ECO:0000256" key="10">
    <source>
        <dbReference type="ARBA" id="ARBA00022777"/>
    </source>
</evidence>
<evidence type="ECO:0000256" key="13">
    <source>
        <dbReference type="ARBA" id="ARBA00047880"/>
    </source>
</evidence>
<dbReference type="SUPFAM" id="SSF82114">
    <property type="entry name" value="Riboflavin kinase-like"/>
    <property type="match status" value="1"/>
</dbReference>
<evidence type="ECO:0000256" key="4">
    <source>
        <dbReference type="ARBA" id="ARBA00012105"/>
    </source>
</evidence>
<evidence type="ECO:0000256" key="14">
    <source>
        <dbReference type="SAM" id="MobiDB-lite"/>
    </source>
</evidence>
<evidence type="ECO:0000256" key="11">
    <source>
        <dbReference type="ARBA" id="ARBA00022840"/>
    </source>
</evidence>
<evidence type="ECO:0000256" key="2">
    <source>
        <dbReference type="ARBA" id="ARBA00005201"/>
    </source>
</evidence>
<dbReference type="GO" id="GO:0005524">
    <property type="term" value="F:ATP binding"/>
    <property type="evidence" value="ECO:0007669"/>
    <property type="project" value="UniProtKB-KW"/>
</dbReference>